<evidence type="ECO:0000256" key="7">
    <source>
        <dbReference type="ARBA" id="ARBA00022824"/>
    </source>
</evidence>
<keyword evidence="11" id="KW-0328">Glycosyltransferase</keyword>
<protein>
    <recommendedName>
        <fullName evidence="10">Dolichyl-diphosphooligosaccharide--protein glycosyltransferase subunit 1</fullName>
    </recommendedName>
</protein>
<keyword evidence="7 10" id="KW-0256">Endoplasmic reticulum</keyword>
<feature type="chain" id="PRO_5028506145" description="Dolichyl-diphosphooligosaccharide--protein glycosyltransferase subunit 1" evidence="10">
    <location>
        <begin position="23"/>
        <end position="611"/>
    </location>
</feature>
<dbReference type="GO" id="GO:0018279">
    <property type="term" value="P:protein N-linked glycosylation via asparagine"/>
    <property type="evidence" value="ECO:0007669"/>
    <property type="project" value="TreeGrafter"/>
</dbReference>
<keyword evidence="6 10" id="KW-0732">Signal</keyword>
<comment type="subunit">
    <text evidence="10">Component of the oligosaccharyltransferase (OST) complex.</text>
</comment>
<name>A0A7C8ZK94_OPUST</name>
<dbReference type="PANTHER" id="PTHR21049">
    <property type="entry name" value="RIBOPHORIN I"/>
    <property type="match status" value="1"/>
</dbReference>
<dbReference type="AlphaFoldDB" id="A0A7C8ZK94"/>
<dbReference type="GO" id="GO:0016757">
    <property type="term" value="F:glycosyltransferase activity"/>
    <property type="evidence" value="ECO:0007669"/>
    <property type="project" value="UniProtKB-KW"/>
</dbReference>
<evidence type="ECO:0000256" key="5">
    <source>
        <dbReference type="ARBA" id="ARBA00022692"/>
    </source>
</evidence>
<reference evidence="11" key="1">
    <citation type="journal article" date="2013" name="J. Plant Res.">
        <title>Effect of fungi and light on seed germination of three Opuntia species from semiarid lands of central Mexico.</title>
        <authorList>
            <person name="Delgado-Sanchez P."/>
            <person name="Jimenez-Bremont J.F."/>
            <person name="Guerrero-Gonzalez Mde L."/>
            <person name="Flores J."/>
        </authorList>
    </citation>
    <scope>NUCLEOTIDE SEQUENCE</scope>
    <source>
        <tissue evidence="11">Cladode</tissue>
    </source>
</reference>
<evidence type="ECO:0000256" key="1">
    <source>
        <dbReference type="ARBA" id="ARBA00002791"/>
    </source>
</evidence>
<evidence type="ECO:0000256" key="4">
    <source>
        <dbReference type="ARBA" id="ARBA00008905"/>
    </source>
</evidence>
<reference evidence="11" key="2">
    <citation type="submission" date="2020-07" db="EMBL/GenBank/DDBJ databases">
        <authorList>
            <person name="Vera ALvarez R."/>
            <person name="Arias-Moreno D.M."/>
            <person name="Jimenez-Jacinto V."/>
            <person name="Jimenez-Bremont J.F."/>
            <person name="Swaminathan K."/>
            <person name="Moose S.P."/>
            <person name="Guerrero-Gonzalez M.L."/>
            <person name="Marino-Ramirez L."/>
            <person name="Landsman D."/>
            <person name="Rodriguez-Kessler M."/>
            <person name="Delgado-Sanchez P."/>
        </authorList>
    </citation>
    <scope>NUCLEOTIDE SEQUENCE</scope>
    <source>
        <tissue evidence="11">Cladode</tissue>
    </source>
</reference>
<comment type="similarity">
    <text evidence="4 10">Belongs to the OST1 family.</text>
</comment>
<keyword evidence="5 10" id="KW-0812">Transmembrane</keyword>
<evidence type="ECO:0000256" key="9">
    <source>
        <dbReference type="ARBA" id="ARBA00023136"/>
    </source>
</evidence>
<evidence type="ECO:0000256" key="6">
    <source>
        <dbReference type="ARBA" id="ARBA00022729"/>
    </source>
</evidence>
<dbReference type="PANTHER" id="PTHR21049:SF0">
    <property type="entry name" value="DOLICHYL-DIPHOSPHOOLIGOSACCHARIDE--PROTEIN GLYCOSYLTRANSFERASE SUBUNIT 1"/>
    <property type="match status" value="1"/>
</dbReference>
<dbReference type="UniPathway" id="UPA00378"/>
<organism evidence="11">
    <name type="scientific">Opuntia streptacantha</name>
    <name type="common">Prickly pear cactus</name>
    <name type="synonym">Opuntia cardona</name>
    <dbReference type="NCBI Taxonomy" id="393608"/>
    <lineage>
        <taxon>Eukaryota</taxon>
        <taxon>Viridiplantae</taxon>
        <taxon>Streptophyta</taxon>
        <taxon>Embryophyta</taxon>
        <taxon>Tracheophyta</taxon>
        <taxon>Spermatophyta</taxon>
        <taxon>Magnoliopsida</taxon>
        <taxon>eudicotyledons</taxon>
        <taxon>Gunneridae</taxon>
        <taxon>Pentapetalae</taxon>
        <taxon>Caryophyllales</taxon>
        <taxon>Cactineae</taxon>
        <taxon>Cactaceae</taxon>
        <taxon>Opuntioideae</taxon>
        <taxon>Opuntia</taxon>
    </lineage>
</organism>
<dbReference type="Pfam" id="PF04597">
    <property type="entry name" value="Ribophorin_I"/>
    <property type="match status" value="1"/>
</dbReference>
<feature type="signal peptide" evidence="10">
    <location>
        <begin position="1"/>
        <end position="22"/>
    </location>
</feature>
<proteinExistence type="inferred from homology"/>
<keyword evidence="8 10" id="KW-1133">Transmembrane helix</keyword>
<evidence type="ECO:0000313" key="11">
    <source>
        <dbReference type="EMBL" id="MBA4644697.1"/>
    </source>
</evidence>
<comment type="subcellular location">
    <subcellularLocation>
        <location evidence="2 10">Endoplasmic reticulum membrane</location>
        <topology evidence="2 10">Single-pass type I membrane protein</topology>
    </subcellularLocation>
</comment>
<dbReference type="InterPro" id="IPR007676">
    <property type="entry name" value="Ribophorin_I"/>
</dbReference>
<evidence type="ECO:0000256" key="8">
    <source>
        <dbReference type="ARBA" id="ARBA00022989"/>
    </source>
</evidence>
<keyword evidence="11" id="KW-0808">Transferase</keyword>
<dbReference type="GO" id="GO:0008250">
    <property type="term" value="C:oligosaccharyltransferase complex"/>
    <property type="evidence" value="ECO:0007669"/>
    <property type="project" value="UniProtKB-UniRule"/>
</dbReference>
<evidence type="ECO:0000256" key="3">
    <source>
        <dbReference type="ARBA" id="ARBA00004922"/>
    </source>
</evidence>
<dbReference type="EMBL" id="GISG01139453">
    <property type="protein sequence ID" value="MBA4644697.1"/>
    <property type="molecule type" value="Transcribed_RNA"/>
</dbReference>
<evidence type="ECO:0000256" key="2">
    <source>
        <dbReference type="ARBA" id="ARBA00004115"/>
    </source>
</evidence>
<evidence type="ECO:0000256" key="10">
    <source>
        <dbReference type="RuleBase" id="RU361143"/>
    </source>
</evidence>
<keyword evidence="9 10" id="KW-0472">Membrane</keyword>
<comment type="pathway">
    <text evidence="3 10">Protein modification; protein glycosylation.</text>
</comment>
<accession>A0A7C8ZK94</accession>
<comment type="function">
    <text evidence="1 10">Subunit of the oligosaccharyl transferase (OST) complex that catalyzes the initial transfer of a defined glycan (Glc(3)Man(9)GlcNAc(2) in eukaryotes) from the lipid carrier dolichol-pyrophosphate to an asparagine residue within an Asn-X-Ser/Thr consensus motif in nascent polypeptide chains, the first step in protein N-glycosylation. N-glycosylation occurs cotranslationally and the complex associates with the Sec61 complex at the channel-forming translocon complex that mediates protein translocation across the endoplasmic reticulum (ER). All subunits are required for a maximal enzyme activity.</text>
</comment>
<sequence length="611" mass="69505">MGFRLDLLFFLSIALLSSYVVADLAVTKVDRRIDLTSHIVRITSTVKVENDGDDHVSTFLVAFPDHQAKHLAFLSASQNEGRGKTKGPRASLSIEASQPEGMPSALSFYSITLPKGLANGETFTLDIFAVFAHILKPFPEQVTQGDFQLVLFQDSAYYLSPYTVKTQTLTVKLPDARIESYTKLEKSKVQGSELKYGPYENQPPFSYTPIVVHYEFRKPLAVAQRLVREIEISHWGNVQITEHYNIIHGGAHLKGEFSRLDYQVNPQAKGASAFSRLVAKLPPMVRSMYYRDEIGNISTSRVWGDSKKTEVEIEPRYPLFGGWKTFFTFGYSLPLKDYLFQSEGKRFLNISFGIPIDELLIEELIVKVVLPEGSKDISVSVPFPVEQWQETKLSHLDIVGRPVVALRKTNAVPEHNQHFQVYYRFNSLSLLREPLMLILGFFFLFVACIVYTHTDLSISKSSPSYLAKLQWDEVQAVVQQLENIVNRRLMIYDKLEVSLRDLSRTGNIQACKTARKTADSLLKELSKELKPLLTFLQSSPQAARFFSKVDELVAKERELQEKLIAKHSIVVDCYEKKLNGREIENRIALHQQKITALRQEVDDLVEFIEGI</sequence>
<feature type="transmembrane region" description="Helical" evidence="10">
    <location>
        <begin position="434"/>
        <end position="452"/>
    </location>
</feature>